<dbReference type="PANTHER" id="PTHR35561">
    <property type="entry name" value="RNA 2',3'-CYCLIC PHOSPHODIESTERASE"/>
    <property type="match status" value="1"/>
</dbReference>
<gene>
    <name evidence="2" type="ORF">FHR20_002471</name>
</gene>
<dbReference type="EMBL" id="JAASQV010000002">
    <property type="protein sequence ID" value="NIJ65509.1"/>
    <property type="molecule type" value="Genomic_DNA"/>
</dbReference>
<reference evidence="2 3" key="1">
    <citation type="submission" date="2020-03" db="EMBL/GenBank/DDBJ databases">
        <title>Genomic Encyclopedia of Type Strains, Phase IV (KMG-IV): sequencing the most valuable type-strain genomes for metagenomic binning, comparative biology and taxonomic classification.</title>
        <authorList>
            <person name="Goeker M."/>
        </authorList>
    </citation>
    <scope>NUCLEOTIDE SEQUENCE [LARGE SCALE GENOMIC DNA]</scope>
    <source>
        <strain evidence="2 3">DSM 4733</strain>
    </source>
</reference>
<sequence length="179" mass="19907">MPIHGHRLFYALRPAPLARNLIGVQRDRLGLADALVGNDRLHMTLGITEDFDHRPYAEAKQLIAIGAQVAAAPVPVMLDRVSAGGDSIALRPARKIDALAELGRQLQRGLAAATLLRRGWEFHPHVTLLYRKGRPFTQRIEPIGWDATDFVLIHSILGAHQHIELGRWPLIDRQGSFGF</sequence>
<evidence type="ECO:0000256" key="1">
    <source>
        <dbReference type="ARBA" id="ARBA00022801"/>
    </source>
</evidence>
<keyword evidence="2" id="KW-0436">Ligase</keyword>
<organism evidence="2 3">
    <name type="scientific">Sphingomonas leidyi</name>
    <dbReference type="NCBI Taxonomy" id="68569"/>
    <lineage>
        <taxon>Bacteria</taxon>
        <taxon>Pseudomonadati</taxon>
        <taxon>Pseudomonadota</taxon>
        <taxon>Alphaproteobacteria</taxon>
        <taxon>Sphingomonadales</taxon>
        <taxon>Sphingomonadaceae</taxon>
        <taxon>Sphingomonas</taxon>
    </lineage>
</organism>
<name>A0A7X5V086_9SPHN</name>
<dbReference type="Proteomes" id="UP000564677">
    <property type="component" value="Unassembled WGS sequence"/>
</dbReference>
<dbReference type="GO" id="GO:0016874">
    <property type="term" value="F:ligase activity"/>
    <property type="evidence" value="ECO:0007669"/>
    <property type="project" value="UniProtKB-KW"/>
</dbReference>
<dbReference type="GO" id="GO:0008664">
    <property type="term" value="F:RNA 2',3'-cyclic 3'-phosphodiesterase activity"/>
    <property type="evidence" value="ECO:0007669"/>
    <property type="project" value="InterPro"/>
</dbReference>
<keyword evidence="3" id="KW-1185">Reference proteome</keyword>
<dbReference type="SUPFAM" id="SSF55144">
    <property type="entry name" value="LigT-like"/>
    <property type="match status" value="1"/>
</dbReference>
<dbReference type="Gene3D" id="3.90.1140.10">
    <property type="entry name" value="Cyclic phosphodiesterase"/>
    <property type="match status" value="1"/>
</dbReference>
<evidence type="ECO:0000313" key="3">
    <source>
        <dbReference type="Proteomes" id="UP000564677"/>
    </source>
</evidence>
<proteinExistence type="predicted"/>
<protein>
    <submittedName>
        <fullName evidence="2">2'-5' RNA ligase</fullName>
        <ecNumber evidence="2">6.5.1.-</ecNumber>
    </submittedName>
</protein>
<accession>A0A7X5V086</accession>
<dbReference type="InterPro" id="IPR004175">
    <property type="entry name" value="RNA_CPDase"/>
</dbReference>
<evidence type="ECO:0000313" key="2">
    <source>
        <dbReference type="EMBL" id="NIJ65509.1"/>
    </source>
</evidence>
<dbReference type="PANTHER" id="PTHR35561:SF1">
    <property type="entry name" value="RNA 2',3'-CYCLIC PHOSPHODIESTERASE"/>
    <property type="match status" value="1"/>
</dbReference>
<dbReference type="RefSeq" id="WP_167299894.1">
    <property type="nucleotide sequence ID" value="NZ_CP170557.1"/>
</dbReference>
<comment type="caution">
    <text evidence="2">The sequence shown here is derived from an EMBL/GenBank/DDBJ whole genome shotgun (WGS) entry which is preliminary data.</text>
</comment>
<dbReference type="Pfam" id="PF13563">
    <property type="entry name" value="2_5_RNA_ligase2"/>
    <property type="match status" value="1"/>
</dbReference>
<dbReference type="AlphaFoldDB" id="A0A7X5V086"/>
<dbReference type="EC" id="6.5.1.-" evidence="2"/>
<dbReference type="InterPro" id="IPR009097">
    <property type="entry name" value="Cyclic_Pdiesterase"/>
</dbReference>
<keyword evidence="1" id="KW-0378">Hydrolase</keyword>
<dbReference type="GO" id="GO:0004113">
    <property type="term" value="F:2',3'-cyclic-nucleotide 3'-phosphodiesterase activity"/>
    <property type="evidence" value="ECO:0007669"/>
    <property type="project" value="InterPro"/>
</dbReference>